<name>A0A813P5T1_ADIRI</name>
<dbReference type="PANTHER" id="PTHR46345">
    <property type="entry name" value="INVERTED FORMIN-2"/>
    <property type="match status" value="1"/>
</dbReference>
<dbReference type="EMBL" id="CAJNOJ010000005">
    <property type="protein sequence ID" value="CAF0750290.1"/>
    <property type="molecule type" value="Genomic_DNA"/>
</dbReference>
<feature type="region of interest" description="Disordered" evidence="1">
    <location>
        <begin position="1025"/>
        <end position="1110"/>
    </location>
</feature>
<dbReference type="Pfam" id="PF02181">
    <property type="entry name" value="FH2"/>
    <property type="match status" value="1"/>
</dbReference>
<gene>
    <name evidence="3" type="ORF">EDS130_LOCUS2244</name>
</gene>
<feature type="compositionally biased region" description="Polar residues" evidence="1">
    <location>
        <begin position="1070"/>
        <end position="1079"/>
    </location>
</feature>
<feature type="compositionally biased region" description="Low complexity" evidence="1">
    <location>
        <begin position="1025"/>
        <end position="1042"/>
    </location>
</feature>
<feature type="compositionally biased region" description="Low complexity" evidence="1">
    <location>
        <begin position="900"/>
        <end position="910"/>
    </location>
</feature>
<feature type="compositionally biased region" description="Polar residues" evidence="1">
    <location>
        <begin position="1186"/>
        <end position="1201"/>
    </location>
</feature>
<sequence>MLTTPTTTLQYSSPTDDVFKIANMTSSQSPSDGFVGLPPPPPPPPAPPVFNNNTNNSCKVLLPHQEVNLVVNRANVTEIQARSVPTMLMAGNNIWTRRVLPNLRIQQTVFDQHYGESNSSMTGHYRRSSLTTSFIGGGGGGGLGNMSDDGPLSFVLLDATSKMLYDVPMRHLLQLVKKDHDDDASIDHVIRAIDETHMNSEWLDAVTALNKQFDKRPEDKARVLAHKGSTHGLVLIEQFFVKLVRVPAYEFKLIYLKFLEEAPTQLERMSKHIHDLLESVQVILNNEQLPGTLHLLCLLYNSITGKAIPGLHFDSLLSVLSTRTPKQNITIAHVLCHLLEEQYPNLLNIFDNQILLKLKDLSALKYIPIYIDIRLLYTRYKQLNSTLRELQQQLILLPEHIKTSLNDMQGVFTRLFDDENKIKKCEKDLASYFCIWDLSLETCLSTLGQFIDKLRLAHMQNVEQRRRNDLLLKQQLQQQRAYENRILQTPTTSRLLRSSQNQYGSDTNIFRDHLNVPLTPTTARQRVKVNKTSRERICASSRDVSYINDEQQQQQQQEQMESAVATATTAPPIPTVMRTQNLLSNAIPRKRGHSPTAKTVFPKRPFNALPICTSKQEQTCDDVFISPTINKEKEVDQDNQMDCSTTTTTSEEMNSTDTDMNDDHSLPANEPSTTAAARVISVCEIRPSFYLTTPIRRLFDPSTDQSTPNDSISSNEYKTNASLTPSFTDYQHFQYSDNDDDNNKENSTYLSTLTPITSTDIPNPPELTPWYTSLVHQICRPTIMTILTNKLTNSAEDDNPQSSSSSVPVDHSNEENPSLPIVAFLLSDSETLDEGFETQSNVSETVEITPRSCPLETNVNETKSTTLEETLADDLTRRLTFNSTRRLSHDSGMRNNINKRTTVSSSRPTSLLRTSASAYSYPTFNSNGLQSQVKSLMAKRTPSAESVRYTSNNNNTTTAISIRSSRHIQRCAVSRRIWTEKDADEPSKTPTISPPPLIPLLPTAAEPDEVSSASTLTTTTAIAKTATSASSAVSNRRTTSSKPKSKTRTIQPVANVSSRPNSPKIRKTSSRLSHASSCQNVSSSLTTTTTNNHSKSSVVTKTRSPPNFFLNSSQLLRSTFTRPTEKPLRAFQASTAANQDSSALKRPSPRTRRLFSSSSDLDSNSVSSPKSIRKPPTSYHHPKPATKTTLTNVLPSASLPNNRKKSTSTTDLRRTTPINNSVFQRLTSSKRL</sequence>
<dbReference type="AlphaFoldDB" id="A0A813P5T1"/>
<reference evidence="3" key="1">
    <citation type="submission" date="2021-02" db="EMBL/GenBank/DDBJ databases">
        <authorList>
            <person name="Nowell W R."/>
        </authorList>
    </citation>
    <scope>NUCLEOTIDE SEQUENCE</scope>
</reference>
<feature type="compositionally biased region" description="Polar residues" evidence="1">
    <location>
        <begin position="1101"/>
        <end position="1110"/>
    </location>
</feature>
<feature type="compositionally biased region" description="Low complexity" evidence="1">
    <location>
        <begin position="641"/>
        <end position="658"/>
    </location>
</feature>
<dbReference type="InterPro" id="IPR015425">
    <property type="entry name" value="FH2_Formin"/>
</dbReference>
<evidence type="ECO:0000256" key="1">
    <source>
        <dbReference type="SAM" id="MobiDB-lite"/>
    </source>
</evidence>
<evidence type="ECO:0000313" key="4">
    <source>
        <dbReference type="Proteomes" id="UP000663852"/>
    </source>
</evidence>
<protein>
    <recommendedName>
        <fullName evidence="2">FH2 domain-containing protein</fullName>
    </recommendedName>
</protein>
<feature type="compositionally biased region" description="Polar residues" evidence="1">
    <location>
        <begin position="1050"/>
        <end position="1061"/>
    </location>
</feature>
<organism evidence="3 4">
    <name type="scientific">Adineta ricciae</name>
    <name type="common">Rotifer</name>
    <dbReference type="NCBI Taxonomy" id="249248"/>
    <lineage>
        <taxon>Eukaryota</taxon>
        <taxon>Metazoa</taxon>
        <taxon>Spiralia</taxon>
        <taxon>Gnathifera</taxon>
        <taxon>Rotifera</taxon>
        <taxon>Eurotatoria</taxon>
        <taxon>Bdelloidea</taxon>
        <taxon>Adinetida</taxon>
        <taxon>Adinetidae</taxon>
        <taxon>Adineta</taxon>
    </lineage>
</organism>
<accession>A0A813P5T1</accession>
<dbReference type="OrthoDB" id="10032252at2759"/>
<dbReference type="Gene3D" id="1.20.58.2220">
    <property type="entry name" value="Formin, FH2 domain"/>
    <property type="match status" value="1"/>
</dbReference>
<proteinExistence type="predicted"/>
<feature type="region of interest" description="Disordered" evidence="1">
    <location>
        <begin position="698"/>
        <end position="723"/>
    </location>
</feature>
<feature type="domain" description="FH2" evidence="2">
    <location>
        <begin position="80"/>
        <end position="480"/>
    </location>
</feature>
<feature type="compositionally biased region" description="Polar residues" evidence="1">
    <location>
        <begin position="1132"/>
        <end position="1142"/>
    </location>
</feature>
<feature type="region of interest" description="Disordered" evidence="1">
    <location>
        <begin position="887"/>
        <end position="910"/>
    </location>
</feature>
<feature type="compositionally biased region" description="Polar residues" evidence="1">
    <location>
        <begin position="1216"/>
        <end position="1232"/>
    </location>
</feature>
<dbReference type="SUPFAM" id="SSF101447">
    <property type="entry name" value="Formin homology 2 domain (FH2 domain)"/>
    <property type="match status" value="1"/>
</dbReference>
<feature type="compositionally biased region" description="Pro residues" evidence="1">
    <location>
        <begin position="37"/>
        <end position="46"/>
    </location>
</feature>
<feature type="region of interest" description="Disordered" evidence="1">
    <location>
        <begin position="25"/>
        <end position="46"/>
    </location>
</feature>
<feature type="region of interest" description="Disordered" evidence="1">
    <location>
        <begin position="634"/>
        <end position="665"/>
    </location>
</feature>
<feature type="compositionally biased region" description="Low complexity" evidence="1">
    <location>
        <begin position="1156"/>
        <end position="1170"/>
    </location>
</feature>
<feature type="region of interest" description="Disordered" evidence="1">
    <location>
        <begin position="1131"/>
        <end position="1232"/>
    </location>
</feature>
<feature type="compositionally biased region" description="Low complexity" evidence="1">
    <location>
        <begin position="1080"/>
        <end position="1100"/>
    </location>
</feature>
<dbReference type="PANTHER" id="PTHR46345:SF8">
    <property type="entry name" value="FORMIN 3, ISOFORM B"/>
    <property type="match status" value="1"/>
</dbReference>
<feature type="compositionally biased region" description="Polar residues" evidence="1">
    <location>
        <begin position="702"/>
        <end position="723"/>
    </location>
</feature>
<comment type="caution">
    <text evidence="3">The sequence shown here is derived from an EMBL/GenBank/DDBJ whole genome shotgun (WGS) entry which is preliminary data.</text>
</comment>
<dbReference type="InterPro" id="IPR042201">
    <property type="entry name" value="FH2_Formin_sf"/>
</dbReference>
<dbReference type="PROSITE" id="PS51444">
    <property type="entry name" value="FH2"/>
    <property type="match status" value="1"/>
</dbReference>
<evidence type="ECO:0000259" key="2">
    <source>
        <dbReference type="PROSITE" id="PS51444"/>
    </source>
</evidence>
<feature type="region of interest" description="Disordered" evidence="1">
    <location>
        <begin position="793"/>
        <end position="816"/>
    </location>
</feature>
<dbReference type="Proteomes" id="UP000663852">
    <property type="component" value="Unassembled WGS sequence"/>
</dbReference>
<evidence type="ECO:0000313" key="3">
    <source>
        <dbReference type="EMBL" id="CAF0750290.1"/>
    </source>
</evidence>